<dbReference type="InterPro" id="IPR000836">
    <property type="entry name" value="PRTase_dom"/>
</dbReference>
<evidence type="ECO:0000313" key="17">
    <source>
        <dbReference type="Proteomes" id="UP001652700"/>
    </source>
</evidence>
<keyword evidence="13" id="KW-0460">Magnesium</keyword>
<dbReference type="GO" id="GO:0046872">
    <property type="term" value="F:metal ion binding"/>
    <property type="evidence" value="ECO:0007669"/>
    <property type="project" value="UniProtKB-KW"/>
</dbReference>
<dbReference type="PIRSF" id="PIRSF000485">
    <property type="entry name" value="Amd_phspho_trans"/>
    <property type="match status" value="1"/>
</dbReference>
<comment type="pathway">
    <text evidence="1 11">Purine metabolism; IMP biosynthesis via de novo pathway; N(1)-(5-phospho-D-ribosyl)glycinamide from 5-phospho-alpha-D-ribose 1-diphosphate: step 1/2.</text>
</comment>
<feature type="binding site" evidence="14">
    <location>
        <position position="440"/>
    </location>
    <ligand>
        <name>[4Fe-4S] cluster</name>
        <dbReference type="ChEBI" id="CHEBI:49883"/>
    </ligand>
</feature>
<dbReference type="InterPro" id="IPR029057">
    <property type="entry name" value="PRTase-like"/>
</dbReference>
<feature type="binding site" evidence="13">
    <location>
        <position position="403"/>
    </location>
    <ligand>
        <name>Mg(2+)</name>
        <dbReference type="ChEBI" id="CHEBI:18420"/>
    </ligand>
</feature>
<keyword evidence="14" id="KW-0411">Iron-sulfur</keyword>
<keyword evidence="13" id="KW-0479">Metal-binding</keyword>
<dbReference type="PANTHER" id="PTHR11907">
    <property type="entry name" value="AMIDOPHOSPHORIBOSYLTRANSFERASE"/>
    <property type="match status" value="1"/>
</dbReference>
<evidence type="ECO:0000256" key="3">
    <source>
        <dbReference type="ARBA" id="ARBA00011941"/>
    </source>
</evidence>
<keyword evidence="6 11" id="KW-0658">Purine biosynthesis</keyword>
<comment type="catalytic activity">
    <reaction evidence="10">
        <text>5-phospho-beta-D-ribosylamine + L-glutamate + diphosphate = 5-phospho-alpha-D-ribose 1-diphosphate + L-glutamine + H2O</text>
        <dbReference type="Rhea" id="RHEA:14905"/>
        <dbReference type="ChEBI" id="CHEBI:15377"/>
        <dbReference type="ChEBI" id="CHEBI:29985"/>
        <dbReference type="ChEBI" id="CHEBI:33019"/>
        <dbReference type="ChEBI" id="CHEBI:58017"/>
        <dbReference type="ChEBI" id="CHEBI:58359"/>
        <dbReference type="ChEBI" id="CHEBI:58681"/>
        <dbReference type="EC" id="2.4.2.14"/>
    </reaction>
    <physiologicalReaction direction="right-to-left" evidence="10">
        <dbReference type="Rhea" id="RHEA:14907"/>
    </physiologicalReaction>
</comment>
<evidence type="ECO:0000256" key="11">
    <source>
        <dbReference type="PIRNR" id="PIRNR000485"/>
    </source>
</evidence>
<evidence type="ECO:0000256" key="5">
    <source>
        <dbReference type="ARBA" id="ARBA00022679"/>
    </source>
</evidence>
<dbReference type="CDD" id="cd06223">
    <property type="entry name" value="PRTases_typeI"/>
    <property type="match status" value="1"/>
</dbReference>
<evidence type="ECO:0000256" key="12">
    <source>
        <dbReference type="PIRSR" id="PIRSR000485-1"/>
    </source>
</evidence>
<feature type="binding site" evidence="14">
    <location>
        <position position="294"/>
    </location>
    <ligand>
        <name>[4Fe-4S] cluster</name>
        <dbReference type="ChEBI" id="CHEBI:49883"/>
    </ligand>
</feature>
<dbReference type="PROSITE" id="PS51278">
    <property type="entry name" value="GATASE_TYPE_2"/>
    <property type="match status" value="1"/>
</dbReference>
<feature type="binding site" evidence="14">
    <location>
        <position position="498"/>
    </location>
    <ligand>
        <name>[4Fe-4S] cluster</name>
        <dbReference type="ChEBI" id="CHEBI:49883"/>
    </ligand>
</feature>
<feature type="binding site" evidence="14">
    <location>
        <position position="501"/>
    </location>
    <ligand>
        <name>[4Fe-4S] cluster</name>
        <dbReference type="ChEBI" id="CHEBI:49883"/>
    </ligand>
</feature>
<dbReference type="Gene3D" id="3.60.20.10">
    <property type="entry name" value="Glutamine Phosphoribosylpyrophosphate, subunit 1, domain 1"/>
    <property type="match status" value="1"/>
</dbReference>
<evidence type="ECO:0000259" key="15">
    <source>
        <dbReference type="PROSITE" id="PS51278"/>
    </source>
</evidence>
<dbReference type="InterPro" id="IPR035584">
    <property type="entry name" value="PurF_N"/>
</dbReference>
<keyword evidence="17" id="KW-1185">Reference proteome</keyword>
<evidence type="ECO:0000256" key="7">
    <source>
        <dbReference type="ARBA" id="ARBA00022962"/>
    </source>
</evidence>
<dbReference type="GO" id="GO:0009113">
    <property type="term" value="P:purine nucleobase biosynthetic process"/>
    <property type="evidence" value="ECO:0007669"/>
    <property type="project" value="InterPro"/>
</dbReference>
<dbReference type="EnsemblMetazoa" id="XM_028284094.2">
    <property type="protein sequence ID" value="XP_028139895.1"/>
    <property type="gene ID" value="LOC114334079"/>
</dbReference>
<evidence type="ECO:0000256" key="6">
    <source>
        <dbReference type="ARBA" id="ARBA00022755"/>
    </source>
</evidence>
<dbReference type="HAMAP" id="MF_01931">
    <property type="entry name" value="PurF"/>
    <property type="match status" value="1"/>
</dbReference>
<evidence type="ECO:0000256" key="10">
    <source>
        <dbReference type="ARBA" id="ARBA00048545"/>
    </source>
</evidence>
<dbReference type="NCBIfam" id="TIGR01134">
    <property type="entry name" value="purF"/>
    <property type="match status" value="1"/>
</dbReference>
<dbReference type="Proteomes" id="UP001652700">
    <property type="component" value="Unplaced"/>
</dbReference>
<dbReference type="Gene3D" id="3.40.50.2020">
    <property type="match status" value="1"/>
</dbReference>
<comment type="cofactor">
    <cofactor evidence="13">
        <name>Mg(2+)</name>
        <dbReference type="ChEBI" id="CHEBI:18420"/>
    </cofactor>
    <text evidence="13">Binds 1 Mg(2+) ion per subunit.</text>
</comment>
<evidence type="ECO:0000256" key="9">
    <source>
        <dbReference type="ARBA" id="ARBA00033776"/>
    </source>
</evidence>
<dbReference type="Pfam" id="PF13522">
    <property type="entry name" value="GATase_6"/>
    <property type="match status" value="1"/>
</dbReference>
<dbReference type="InterPro" id="IPR029055">
    <property type="entry name" value="Ntn_hydrolases_N"/>
</dbReference>
<evidence type="ECO:0000256" key="8">
    <source>
        <dbReference type="ARBA" id="ARBA00033770"/>
    </source>
</evidence>
<feature type="binding site" evidence="13">
    <location>
        <position position="404"/>
    </location>
    <ligand>
        <name>Mg(2+)</name>
        <dbReference type="ChEBI" id="CHEBI:18420"/>
    </ligand>
</feature>
<dbReference type="EC" id="2.4.2.14" evidence="3 11"/>
<keyword evidence="5 11" id="KW-0808">Transferase</keyword>
<dbReference type="UniPathway" id="UPA00074">
    <property type="reaction ID" value="UER00124"/>
</dbReference>
<name>A0A6P7G5T5_DIAVI</name>
<protein>
    <recommendedName>
        <fullName evidence="8 11">Amidophosphoribosyltransferase</fullName>
        <shortName evidence="11">ATase</shortName>
        <ecNumber evidence="3 11">2.4.2.14</ecNumber>
    </recommendedName>
    <alternativeName>
        <fullName evidence="9 11">Glutamine phosphoribosylpyrophosphate amidotransferase</fullName>
    </alternativeName>
</protein>
<dbReference type="SUPFAM" id="SSF53271">
    <property type="entry name" value="PRTase-like"/>
    <property type="match status" value="1"/>
</dbReference>
<feature type="active site" description="Nucleophile" evidence="12">
    <location>
        <position position="29"/>
    </location>
</feature>
<gene>
    <name evidence="18" type="primary">LOC114334079</name>
</gene>
<evidence type="ECO:0000313" key="16">
    <source>
        <dbReference type="EnsemblMetazoa" id="XP_028139895.1"/>
    </source>
</evidence>
<evidence type="ECO:0000256" key="4">
    <source>
        <dbReference type="ARBA" id="ARBA00022676"/>
    </source>
</evidence>
<dbReference type="InParanoid" id="A0A6P7G5T5"/>
<dbReference type="SUPFAM" id="SSF56235">
    <property type="entry name" value="N-terminal nucleophile aminohydrolases (Ntn hydrolases)"/>
    <property type="match status" value="1"/>
</dbReference>
<reference evidence="16" key="2">
    <citation type="submission" date="2025-05" db="UniProtKB">
        <authorList>
            <consortium name="EnsemblMetazoa"/>
        </authorList>
    </citation>
    <scope>IDENTIFICATION</scope>
</reference>
<dbReference type="AlphaFoldDB" id="A0A6P7G5T5"/>
<dbReference type="RefSeq" id="XP_028139895.1">
    <property type="nucleotide sequence ID" value="XM_028284094.1"/>
</dbReference>
<comment type="cofactor">
    <cofactor evidence="14">
        <name>[4Fe-4S] cluster</name>
        <dbReference type="ChEBI" id="CHEBI:49883"/>
    </cofactor>
    <text evidence="14">Binds 1 [4Fe-4S] cluster per subunit.</text>
</comment>
<dbReference type="GO" id="GO:0006189">
    <property type="term" value="P:'de novo' IMP biosynthetic process"/>
    <property type="evidence" value="ECO:0007669"/>
    <property type="project" value="UniProtKB-UniPathway"/>
</dbReference>
<evidence type="ECO:0000256" key="1">
    <source>
        <dbReference type="ARBA" id="ARBA00005209"/>
    </source>
</evidence>
<evidence type="ECO:0000313" key="18">
    <source>
        <dbReference type="RefSeq" id="XP_028139895.1"/>
    </source>
</evidence>
<keyword evidence="7" id="KW-0315">Glutamine amidotransferase</keyword>
<organism evidence="18">
    <name type="scientific">Diabrotica virgifera virgifera</name>
    <name type="common">western corn rootworm</name>
    <dbReference type="NCBI Taxonomy" id="50390"/>
    <lineage>
        <taxon>Eukaryota</taxon>
        <taxon>Metazoa</taxon>
        <taxon>Ecdysozoa</taxon>
        <taxon>Arthropoda</taxon>
        <taxon>Hexapoda</taxon>
        <taxon>Insecta</taxon>
        <taxon>Pterygota</taxon>
        <taxon>Neoptera</taxon>
        <taxon>Endopterygota</taxon>
        <taxon>Coleoptera</taxon>
        <taxon>Polyphaga</taxon>
        <taxon>Cucujiformia</taxon>
        <taxon>Chrysomeloidea</taxon>
        <taxon>Chrysomelidae</taxon>
        <taxon>Galerucinae</taxon>
        <taxon>Diabroticina</taxon>
        <taxon>Diabroticites</taxon>
        <taxon>Diabrotica</taxon>
    </lineage>
</organism>
<keyword evidence="4 11" id="KW-0328">Glycosyltransferase</keyword>
<dbReference type="GeneID" id="114334079"/>
<evidence type="ECO:0000256" key="13">
    <source>
        <dbReference type="PIRSR" id="PIRSR000485-2"/>
    </source>
</evidence>
<dbReference type="GO" id="GO:0004044">
    <property type="term" value="F:amidophosphoribosyltransferase activity"/>
    <property type="evidence" value="ECO:0007669"/>
    <property type="project" value="UniProtKB-EC"/>
</dbReference>
<sequence>MENQEIECVEWKDRRINRGKTDTGLTHECGVFGAIGNEKWPCNSEIAQFICIGLESLQHRGQESTGIVTSEGNNDYHVHKGMGLVRHVFSNDSISKLHGFQGIGHTRYSTSAKSEQVNCQPFVVHSMHGALAVAHNGELVNAAVLRKQVLDRGVGLSTHSDSELITQALCLNPPEGEVNGPDWPARIRHLMQLAPLSYSLCLMLKDRIYAVRDPYGNRPLCLGVILAPGQEMMNGLRGDIQPEGWVVSSESCAFMSVTRYLREVQPGEIVEMTRNGLKTIDIVPPPEGKLPAFCIFEYVYFSRPNSFFEGQEVYTVRVHSGMQLALEHPVDADIVGSVPESGNAAAFGYSKQSNIPLGELLTKNTYVGRTFIQPNNRMRQMNVALKFSPILRNVKGKRIILIDDSIVRGNTVGPIIKLLRRAGAKEVHIRVASPPLKYPCYMGINIPTREELIMNKLKNTTQFAEQVGADSIEYLSVDGLVKAVQKEIYVPHRKTGHCTACLTGDYPGGLPEELSW</sequence>
<accession>A0A6P7G5T5</accession>
<dbReference type="GO" id="GO:0051536">
    <property type="term" value="F:iron-sulfur cluster binding"/>
    <property type="evidence" value="ECO:0007669"/>
    <property type="project" value="UniProtKB-KW"/>
</dbReference>
<feature type="domain" description="Glutamine amidotransferase type-2" evidence="15">
    <location>
        <begin position="29"/>
        <end position="275"/>
    </location>
</feature>
<dbReference type="OrthoDB" id="191723at2759"/>
<feature type="binding site" evidence="13">
    <location>
        <position position="341"/>
    </location>
    <ligand>
        <name>Mg(2+)</name>
        <dbReference type="ChEBI" id="CHEBI:18420"/>
    </ligand>
</feature>
<reference evidence="18" key="1">
    <citation type="submission" date="2025-04" db="UniProtKB">
        <authorList>
            <consortium name="RefSeq"/>
        </authorList>
    </citation>
    <scope>IDENTIFICATION</scope>
    <source>
        <tissue evidence="18">Whole insect</tissue>
    </source>
</reference>
<evidence type="ECO:0000256" key="14">
    <source>
        <dbReference type="PIRSR" id="PIRSR000485-3"/>
    </source>
</evidence>
<dbReference type="CDD" id="cd00715">
    <property type="entry name" value="GPATase_N"/>
    <property type="match status" value="1"/>
</dbReference>
<evidence type="ECO:0000256" key="2">
    <source>
        <dbReference type="ARBA" id="ARBA00010138"/>
    </source>
</evidence>
<proteinExistence type="inferred from homology"/>
<dbReference type="KEGG" id="dvv:114334079"/>
<keyword evidence="14" id="KW-0408">Iron</keyword>
<dbReference type="InterPro" id="IPR017932">
    <property type="entry name" value="GATase_2_dom"/>
</dbReference>
<dbReference type="InterPro" id="IPR005854">
    <property type="entry name" value="PurF"/>
</dbReference>
<comment type="similarity">
    <text evidence="2 11">In the C-terminal section; belongs to the purine/pyrimidine phosphoribosyltransferase family.</text>
</comment>